<protein>
    <submittedName>
        <fullName evidence="1">Uncharacterized protein</fullName>
    </submittedName>
</protein>
<name>A0A840UT07_9FIRM</name>
<evidence type="ECO:0000313" key="2">
    <source>
        <dbReference type="Proteomes" id="UP000559117"/>
    </source>
</evidence>
<proteinExistence type="predicted"/>
<keyword evidence="2" id="KW-1185">Reference proteome</keyword>
<organism evidence="1 2">
    <name type="scientific">Pectinatus brassicae</name>
    <dbReference type="NCBI Taxonomy" id="862415"/>
    <lineage>
        <taxon>Bacteria</taxon>
        <taxon>Bacillati</taxon>
        <taxon>Bacillota</taxon>
        <taxon>Negativicutes</taxon>
        <taxon>Selenomonadales</taxon>
        <taxon>Selenomonadaceae</taxon>
        <taxon>Pectinatus</taxon>
    </lineage>
</organism>
<evidence type="ECO:0000313" key="1">
    <source>
        <dbReference type="EMBL" id="MBB5335635.1"/>
    </source>
</evidence>
<dbReference type="RefSeq" id="WP_183859801.1">
    <property type="nucleotide sequence ID" value="NZ_JACHFH010000007.1"/>
</dbReference>
<dbReference type="Proteomes" id="UP000559117">
    <property type="component" value="Unassembled WGS sequence"/>
</dbReference>
<sequence length="339" mass="39095">MKNDLIQAMSVDMNIPRFQNESDESFVYRLCYSALGQWCLSIAKNVKGISIGTTKNNQTIVLNDLLARYTELFPDISKKFVDTSNQQRNISVSMRRVYEETGYLLTDEDKHNRLANFGRSIKIGQQALFFGLPQKPYTVNGLGVFSSPSEYVIAVNNFLIRDSLTCEEYFQAQFDAIDFYDRDIDVQELEFFNPLSKNVPSLSWNKNLETDCSVARKTETGPFYRMMRTSEGILFADEPVEVHPDSFISHEYRRLYFAMKAHYGNSVKATISKLDNKYSRIRVGGHLPYREYYFLLLLAWPESTAFDKVNFIIPNSLLGETYTMLEHIGIEVKGGRIHE</sequence>
<dbReference type="EMBL" id="JACHFH010000007">
    <property type="protein sequence ID" value="MBB5335635.1"/>
    <property type="molecule type" value="Genomic_DNA"/>
</dbReference>
<comment type="caution">
    <text evidence="1">The sequence shown here is derived from an EMBL/GenBank/DDBJ whole genome shotgun (WGS) entry which is preliminary data.</text>
</comment>
<accession>A0A840UT07</accession>
<dbReference type="AlphaFoldDB" id="A0A840UT07"/>
<gene>
    <name evidence="1" type="ORF">HNR32_000767</name>
</gene>
<reference evidence="1 2" key="1">
    <citation type="submission" date="2020-08" db="EMBL/GenBank/DDBJ databases">
        <title>Genomic Encyclopedia of Type Strains, Phase IV (KMG-IV): sequencing the most valuable type-strain genomes for metagenomic binning, comparative biology and taxonomic classification.</title>
        <authorList>
            <person name="Goeker M."/>
        </authorList>
    </citation>
    <scope>NUCLEOTIDE SEQUENCE [LARGE SCALE GENOMIC DNA]</scope>
    <source>
        <strain evidence="1 2">DSM 24661</strain>
    </source>
</reference>